<comment type="caution">
    <text evidence="1">The sequence shown here is derived from an EMBL/GenBank/DDBJ whole genome shotgun (WGS) entry which is preliminary data.</text>
</comment>
<sequence>MYHWVPMAISKMLPQFMEVWVATKKPTTIGKVMLTGKEAPIWASGWAKRATLG</sequence>
<reference evidence="1" key="1">
    <citation type="submission" date="2016-10" db="EMBL/GenBank/DDBJ databases">
        <title>Sequence of Gallionella enrichment culture.</title>
        <authorList>
            <person name="Poehlein A."/>
            <person name="Muehling M."/>
            <person name="Daniel R."/>
        </authorList>
    </citation>
    <scope>NUCLEOTIDE SEQUENCE</scope>
</reference>
<protein>
    <submittedName>
        <fullName evidence="1">Uncharacterized protein</fullName>
    </submittedName>
</protein>
<evidence type="ECO:0000313" key="1">
    <source>
        <dbReference type="EMBL" id="OIQ67889.1"/>
    </source>
</evidence>
<name>A0A1J5P8H8_9ZZZZ</name>
<dbReference type="EMBL" id="MLJW01005639">
    <property type="protein sequence ID" value="OIQ67889.1"/>
    <property type="molecule type" value="Genomic_DNA"/>
</dbReference>
<gene>
    <name evidence="1" type="ORF">GALL_505280</name>
</gene>
<dbReference type="AlphaFoldDB" id="A0A1J5P8H8"/>
<organism evidence="1">
    <name type="scientific">mine drainage metagenome</name>
    <dbReference type="NCBI Taxonomy" id="410659"/>
    <lineage>
        <taxon>unclassified sequences</taxon>
        <taxon>metagenomes</taxon>
        <taxon>ecological metagenomes</taxon>
    </lineage>
</organism>
<accession>A0A1J5P8H8</accession>
<proteinExistence type="predicted"/>